<proteinExistence type="inferred from homology"/>
<keyword evidence="12" id="KW-1185">Reference proteome</keyword>
<comment type="caution">
    <text evidence="11">The sequence shown here is derived from an EMBL/GenBank/DDBJ whole genome shotgun (WGS) entry which is preliminary data.</text>
</comment>
<dbReference type="GO" id="GO:0005829">
    <property type="term" value="C:cytosol"/>
    <property type="evidence" value="ECO:0007669"/>
    <property type="project" value="TreeGrafter"/>
</dbReference>
<evidence type="ECO:0000256" key="2">
    <source>
        <dbReference type="ARBA" id="ARBA00009776"/>
    </source>
</evidence>
<dbReference type="GO" id="GO:0006227">
    <property type="term" value="P:dUDP biosynthetic process"/>
    <property type="evidence" value="ECO:0007669"/>
    <property type="project" value="TreeGrafter"/>
</dbReference>
<dbReference type="FunFam" id="3.40.50.300:FF:000679">
    <property type="entry name" value="Thymidylate kinase"/>
    <property type="match status" value="1"/>
</dbReference>
<dbReference type="InterPro" id="IPR018094">
    <property type="entry name" value="Thymidylate_kinase"/>
</dbReference>
<evidence type="ECO:0000256" key="6">
    <source>
        <dbReference type="ARBA" id="ARBA00022727"/>
    </source>
</evidence>
<feature type="domain" description="Thymidylate kinase-like" evidence="10">
    <location>
        <begin position="11"/>
        <end position="190"/>
    </location>
</feature>
<evidence type="ECO:0000256" key="1">
    <source>
        <dbReference type="ARBA" id="ARBA00004992"/>
    </source>
</evidence>
<dbReference type="PANTHER" id="PTHR10344:SF1">
    <property type="entry name" value="THYMIDYLATE KINASE"/>
    <property type="match status" value="1"/>
</dbReference>
<dbReference type="AlphaFoldDB" id="A0AAW1V6I4"/>
<keyword evidence="7" id="KW-0547">Nucleotide-binding</keyword>
<dbReference type="InterPro" id="IPR027417">
    <property type="entry name" value="P-loop_NTPase"/>
</dbReference>
<evidence type="ECO:0000256" key="3">
    <source>
        <dbReference type="ARBA" id="ARBA00012980"/>
    </source>
</evidence>
<dbReference type="Gene3D" id="3.40.50.300">
    <property type="entry name" value="P-loop containing nucleotide triphosphate hydrolases"/>
    <property type="match status" value="1"/>
</dbReference>
<comment type="similarity">
    <text evidence="2">Belongs to the thymidylate kinase family.</text>
</comment>
<evidence type="ECO:0000313" key="11">
    <source>
        <dbReference type="EMBL" id="KAK9888352.1"/>
    </source>
</evidence>
<evidence type="ECO:0000256" key="9">
    <source>
        <dbReference type="ARBA" id="ARBA00022840"/>
    </source>
</evidence>
<dbReference type="Pfam" id="PF02223">
    <property type="entry name" value="Thymidylate_kin"/>
    <property type="match status" value="1"/>
</dbReference>
<dbReference type="NCBIfam" id="TIGR00041">
    <property type="entry name" value="DTMP_kinase"/>
    <property type="match status" value="1"/>
</dbReference>
<dbReference type="GO" id="GO:0006233">
    <property type="term" value="P:dTDP biosynthetic process"/>
    <property type="evidence" value="ECO:0007669"/>
    <property type="project" value="InterPro"/>
</dbReference>
<evidence type="ECO:0000256" key="4">
    <source>
        <dbReference type="ARBA" id="ARBA00017144"/>
    </source>
</evidence>
<dbReference type="HAMAP" id="MF_00165">
    <property type="entry name" value="Thymidylate_kinase"/>
    <property type="match status" value="1"/>
</dbReference>
<keyword evidence="5" id="KW-0808">Transferase</keyword>
<keyword evidence="8" id="KW-0418">Kinase</keyword>
<name>A0AAW1V6I4_9CUCU</name>
<dbReference type="InterPro" id="IPR018095">
    <property type="entry name" value="Thymidylate_kin_CS"/>
</dbReference>
<dbReference type="CDD" id="cd01672">
    <property type="entry name" value="TMPK"/>
    <property type="match status" value="1"/>
</dbReference>
<protein>
    <recommendedName>
        <fullName evidence="4">Thymidylate kinase</fullName>
        <ecNumber evidence="3">2.7.4.9</ecNumber>
    </recommendedName>
</protein>
<dbReference type="Proteomes" id="UP001431783">
    <property type="component" value="Unassembled WGS sequence"/>
</dbReference>
<dbReference type="PROSITE" id="PS01331">
    <property type="entry name" value="THYMIDYLATE_KINASE"/>
    <property type="match status" value="1"/>
</dbReference>
<evidence type="ECO:0000313" key="12">
    <source>
        <dbReference type="Proteomes" id="UP001431783"/>
    </source>
</evidence>
<evidence type="ECO:0000256" key="5">
    <source>
        <dbReference type="ARBA" id="ARBA00022679"/>
    </source>
</evidence>
<dbReference type="GO" id="GO:0004550">
    <property type="term" value="F:nucleoside diphosphate kinase activity"/>
    <property type="evidence" value="ECO:0007669"/>
    <property type="project" value="TreeGrafter"/>
</dbReference>
<evidence type="ECO:0000259" key="10">
    <source>
        <dbReference type="Pfam" id="PF02223"/>
    </source>
</evidence>
<keyword evidence="6" id="KW-0545">Nucleotide biosynthesis</keyword>
<evidence type="ECO:0000256" key="8">
    <source>
        <dbReference type="ARBA" id="ARBA00022777"/>
    </source>
</evidence>
<dbReference type="GO" id="GO:0005634">
    <property type="term" value="C:nucleus"/>
    <property type="evidence" value="ECO:0007669"/>
    <property type="project" value="TreeGrafter"/>
</dbReference>
<dbReference type="InterPro" id="IPR039430">
    <property type="entry name" value="Thymidylate_kin-like_dom"/>
</dbReference>
<dbReference type="EMBL" id="JARQZJ010000121">
    <property type="protein sequence ID" value="KAK9888352.1"/>
    <property type="molecule type" value="Genomic_DNA"/>
</dbReference>
<dbReference type="GO" id="GO:0004798">
    <property type="term" value="F:dTMP kinase activity"/>
    <property type="evidence" value="ECO:0007669"/>
    <property type="project" value="UniProtKB-EC"/>
</dbReference>
<sequence length="216" mass="24514">MSFKRGAFIVIEGVDRSGKSTQCRKLVESLGVKGLKAELLTFPDRKTPIGGLISNYLTDKTCTLNDKAIHLLFAANRWEKNERIKDLLNNGCSVIVDRYSYSGIAYSSIKKDMDINWCMQPEVGLPKPDLVFLLTLTDEEMASRPGFGEERYENINIQKSVKAVFKKFAECEDNWKVISAADTIDKIHQQLLKDVLIKVKEVETSPIENLKFSKLY</sequence>
<dbReference type="SUPFAM" id="SSF52540">
    <property type="entry name" value="P-loop containing nucleoside triphosphate hydrolases"/>
    <property type="match status" value="1"/>
</dbReference>
<dbReference type="EC" id="2.7.4.9" evidence="3"/>
<comment type="pathway">
    <text evidence="1">Pyrimidine metabolism; dTTP biosynthesis.</text>
</comment>
<keyword evidence="9" id="KW-0067">ATP-binding</keyword>
<dbReference type="GO" id="GO:0005524">
    <property type="term" value="F:ATP binding"/>
    <property type="evidence" value="ECO:0007669"/>
    <property type="project" value="UniProtKB-KW"/>
</dbReference>
<gene>
    <name evidence="11" type="ORF">WA026_000606</name>
</gene>
<dbReference type="GO" id="GO:0006235">
    <property type="term" value="P:dTTP biosynthetic process"/>
    <property type="evidence" value="ECO:0007669"/>
    <property type="project" value="TreeGrafter"/>
</dbReference>
<organism evidence="11 12">
    <name type="scientific">Henosepilachna vigintioctopunctata</name>
    <dbReference type="NCBI Taxonomy" id="420089"/>
    <lineage>
        <taxon>Eukaryota</taxon>
        <taxon>Metazoa</taxon>
        <taxon>Ecdysozoa</taxon>
        <taxon>Arthropoda</taxon>
        <taxon>Hexapoda</taxon>
        <taxon>Insecta</taxon>
        <taxon>Pterygota</taxon>
        <taxon>Neoptera</taxon>
        <taxon>Endopterygota</taxon>
        <taxon>Coleoptera</taxon>
        <taxon>Polyphaga</taxon>
        <taxon>Cucujiformia</taxon>
        <taxon>Coccinelloidea</taxon>
        <taxon>Coccinellidae</taxon>
        <taxon>Epilachninae</taxon>
        <taxon>Epilachnini</taxon>
        <taxon>Henosepilachna</taxon>
    </lineage>
</organism>
<evidence type="ECO:0000256" key="7">
    <source>
        <dbReference type="ARBA" id="ARBA00022741"/>
    </source>
</evidence>
<dbReference type="PANTHER" id="PTHR10344">
    <property type="entry name" value="THYMIDYLATE KINASE"/>
    <property type="match status" value="1"/>
</dbReference>
<dbReference type="GO" id="GO:0005739">
    <property type="term" value="C:mitochondrion"/>
    <property type="evidence" value="ECO:0007669"/>
    <property type="project" value="TreeGrafter"/>
</dbReference>
<accession>A0AAW1V6I4</accession>
<reference evidence="11 12" key="1">
    <citation type="submission" date="2023-03" db="EMBL/GenBank/DDBJ databases">
        <title>Genome insight into feeding habits of ladybird beetles.</title>
        <authorList>
            <person name="Li H.-S."/>
            <person name="Huang Y.-H."/>
            <person name="Pang H."/>
        </authorList>
    </citation>
    <scope>NUCLEOTIDE SEQUENCE [LARGE SCALE GENOMIC DNA]</scope>
    <source>
        <strain evidence="11">SYSU_2023b</strain>
        <tissue evidence="11">Whole body</tissue>
    </source>
</reference>